<feature type="domain" description="Carboxymuconolactone decarboxylase-like" evidence="1">
    <location>
        <begin position="165"/>
        <end position="250"/>
    </location>
</feature>
<dbReference type="Proteomes" id="UP000540519">
    <property type="component" value="Unassembled WGS sequence"/>
</dbReference>
<dbReference type="OrthoDB" id="9812754at2"/>
<dbReference type="InterPro" id="IPR029032">
    <property type="entry name" value="AhpD-like"/>
</dbReference>
<gene>
    <name evidence="2" type="ORF">D9O36_10015</name>
</gene>
<organism evidence="2 3">
    <name type="scientific">Zobellia amurskyensis</name>
    <dbReference type="NCBI Taxonomy" id="248905"/>
    <lineage>
        <taxon>Bacteria</taxon>
        <taxon>Pseudomonadati</taxon>
        <taxon>Bacteroidota</taxon>
        <taxon>Flavobacteriia</taxon>
        <taxon>Flavobacteriales</taxon>
        <taxon>Flavobacteriaceae</taxon>
        <taxon>Zobellia</taxon>
    </lineage>
</organism>
<evidence type="ECO:0000259" key="1">
    <source>
        <dbReference type="Pfam" id="PF02627"/>
    </source>
</evidence>
<sequence length="256" mass="29107">MKLKLLSTKPIIRLRNILDTATVLFWVLLFIGFQSNAQELTLNNALSHKENSIIKIASYTAQGDLENLKIALHDGLDNKLTVNQIKEVLVHLYAYAGFPRSIRGLQTFLQVLEDRKNTEILDERGVEASPITDSRDKYDRGKEILETLVGRSLDGPKPAYQEFSPEMDRFLKEHLFADIFERDVLTHKQRELVTISVIASLGTLEPMLKSHLNLSLNVGWQPEQLREFTKVLDGTTTTENAKAAKLILKEVPDNRK</sequence>
<accession>A0A7X2ZTM1</accession>
<comment type="caution">
    <text evidence="2">The sequence shown here is derived from an EMBL/GenBank/DDBJ whole genome shotgun (WGS) entry which is preliminary data.</text>
</comment>
<evidence type="ECO:0000313" key="2">
    <source>
        <dbReference type="EMBL" id="MUH36176.1"/>
    </source>
</evidence>
<dbReference type="Gene3D" id="1.20.1290.10">
    <property type="entry name" value="AhpD-like"/>
    <property type="match status" value="1"/>
</dbReference>
<dbReference type="PANTHER" id="PTHR33570">
    <property type="entry name" value="4-CARBOXYMUCONOLACTONE DECARBOXYLASE FAMILY PROTEIN"/>
    <property type="match status" value="1"/>
</dbReference>
<evidence type="ECO:0000313" key="3">
    <source>
        <dbReference type="Proteomes" id="UP000540519"/>
    </source>
</evidence>
<proteinExistence type="predicted"/>
<dbReference type="GO" id="GO:0051920">
    <property type="term" value="F:peroxiredoxin activity"/>
    <property type="evidence" value="ECO:0007669"/>
    <property type="project" value="InterPro"/>
</dbReference>
<feature type="domain" description="Carboxymuconolactone decarboxylase-like" evidence="1">
    <location>
        <begin position="39"/>
        <end position="104"/>
    </location>
</feature>
<dbReference type="PANTHER" id="PTHR33570:SF2">
    <property type="entry name" value="CARBOXYMUCONOLACTONE DECARBOXYLASE-LIKE DOMAIN-CONTAINING PROTEIN"/>
    <property type="match status" value="1"/>
</dbReference>
<dbReference type="InterPro" id="IPR052512">
    <property type="entry name" value="4CMD/NDH-1_regulator"/>
</dbReference>
<dbReference type="Pfam" id="PF02627">
    <property type="entry name" value="CMD"/>
    <property type="match status" value="2"/>
</dbReference>
<keyword evidence="3" id="KW-1185">Reference proteome</keyword>
<dbReference type="AlphaFoldDB" id="A0A7X2ZTM1"/>
<dbReference type="InterPro" id="IPR003779">
    <property type="entry name" value="CMD-like"/>
</dbReference>
<protein>
    <submittedName>
        <fullName evidence="2">Carboxymuconolactone decarboxylase</fullName>
    </submittedName>
</protein>
<name>A0A7X2ZTM1_9FLAO</name>
<reference evidence="2 3" key="1">
    <citation type="journal article" date="2019" name="Mar. Drugs">
        <title>Comparative Genomics and CAZyme Genome Repertoires of Marine Zobellia amurskyensis KMM 3526(T) and Zobellia laminariae KMM 3676(T).</title>
        <authorList>
            <person name="Chernysheva N."/>
            <person name="Bystritskaya E."/>
            <person name="Stenkova A."/>
            <person name="Golovkin I."/>
            <person name="Nedashkovskaya O."/>
            <person name="Isaeva M."/>
        </authorList>
    </citation>
    <scope>NUCLEOTIDE SEQUENCE [LARGE SCALE GENOMIC DNA]</scope>
    <source>
        <strain evidence="2 3">KMM 3526</strain>
    </source>
</reference>
<dbReference type="RefSeq" id="WP_155599803.1">
    <property type="nucleotide sequence ID" value="NZ_RCNR01000015.1"/>
</dbReference>
<dbReference type="SUPFAM" id="SSF69118">
    <property type="entry name" value="AhpD-like"/>
    <property type="match status" value="1"/>
</dbReference>
<dbReference type="EMBL" id="RCNR01000015">
    <property type="protein sequence ID" value="MUH36176.1"/>
    <property type="molecule type" value="Genomic_DNA"/>
</dbReference>